<dbReference type="PANTHER" id="PTHR15184">
    <property type="entry name" value="ATP SYNTHASE"/>
    <property type="match status" value="1"/>
</dbReference>
<dbReference type="GO" id="GO:0008564">
    <property type="term" value="F:protein-exporting ATPase activity"/>
    <property type="evidence" value="ECO:0007669"/>
    <property type="project" value="UniProtKB-EC"/>
</dbReference>
<dbReference type="NCBIfam" id="TIGR03496">
    <property type="entry name" value="FliI_clade1"/>
    <property type="match status" value="1"/>
</dbReference>
<gene>
    <name evidence="18" type="ORF">C9J12_01735</name>
</gene>
<dbReference type="InterPro" id="IPR003593">
    <property type="entry name" value="AAA+_ATPase"/>
</dbReference>
<dbReference type="GO" id="GO:0046933">
    <property type="term" value="F:proton-transporting ATP synthase activity, rotational mechanism"/>
    <property type="evidence" value="ECO:0007669"/>
    <property type="project" value="TreeGrafter"/>
</dbReference>
<organism evidence="18 19">
    <name type="scientific">Photobacterium frigidiphilum</name>
    <dbReference type="NCBI Taxonomy" id="264736"/>
    <lineage>
        <taxon>Bacteria</taxon>
        <taxon>Pseudomonadati</taxon>
        <taxon>Pseudomonadota</taxon>
        <taxon>Gammaproteobacteria</taxon>
        <taxon>Vibrionales</taxon>
        <taxon>Vibrionaceae</taxon>
        <taxon>Photobacterium</taxon>
    </lineage>
</organism>
<evidence type="ECO:0000256" key="9">
    <source>
        <dbReference type="ARBA" id="ARBA00022795"/>
    </source>
</evidence>
<dbReference type="Proteomes" id="UP000240987">
    <property type="component" value="Unassembled WGS sequence"/>
</dbReference>
<dbReference type="GO" id="GO:0005524">
    <property type="term" value="F:ATP binding"/>
    <property type="evidence" value="ECO:0007669"/>
    <property type="project" value="UniProtKB-KW"/>
</dbReference>
<accession>A0A2T3JRI9</accession>
<evidence type="ECO:0000256" key="11">
    <source>
        <dbReference type="ARBA" id="ARBA00022927"/>
    </source>
</evidence>
<evidence type="ECO:0000313" key="19">
    <source>
        <dbReference type="Proteomes" id="UP000240987"/>
    </source>
</evidence>
<comment type="subcellular location">
    <subcellularLocation>
        <location evidence="1">Cytoplasm</location>
    </subcellularLocation>
</comment>
<dbReference type="PANTHER" id="PTHR15184:SF81">
    <property type="entry name" value="FLAGELLUM-SPECIFIC ATP SYNTHASE"/>
    <property type="match status" value="1"/>
</dbReference>
<comment type="catalytic activity">
    <reaction evidence="16">
        <text>ATP + H2O + cellular proteinSide 1 = ADP + phosphate + cellular proteinSide 2.</text>
        <dbReference type="EC" id="7.4.2.8"/>
    </reaction>
</comment>
<dbReference type="InterPro" id="IPR005714">
    <property type="entry name" value="ATPase_T3SS_FliI/YscN"/>
</dbReference>
<dbReference type="EMBL" id="PYMJ01000001">
    <property type="protein sequence ID" value="PSU51689.1"/>
    <property type="molecule type" value="Genomic_DNA"/>
</dbReference>
<evidence type="ECO:0000256" key="10">
    <source>
        <dbReference type="ARBA" id="ARBA00022840"/>
    </source>
</evidence>
<evidence type="ECO:0000256" key="2">
    <source>
        <dbReference type="ARBA" id="ARBA00008936"/>
    </source>
</evidence>
<feature type="domain" description="AAA+ ATPase" evidence="17">
    <location>
        <begin position="159"/>
        <end position="343"/>
    </location>
</feature>
<dbReference type="InterPro" id="IPR020005">
    <property type="entry name" value="FliI_clade1"/>
</dbReference>
<dbReference type="GO" id="GO:0030254">
    <property type="term" value="P:protein secretion by the type III secretion system"/>
    <property type="evidence" value="ECO:0007669"/>
    <property type="project" value="InterPro"/>
</dbReference>
<proteinExistence type="inferred from homology"/>
<dbReference type="Pfam" id="PF00006">
    <property type="entry name" value="ATP-synt_ab"/>
    <property type="match status" value="1"/>
</dbReference>
<dbReference type="CDD" id="cd18117">
    <property type="entry name" value="ATP-synt_flagellum-secretory_path_III_N"/>
    <property type="match status" value="1"/>
</dbReference>
<dbReference type="SUPFAM" id="SSF52540">
    <property type="entry name" value="P-loop containing nucleoside triphosphate hydrolases"/>
    <property type="match status" value="1"/>
</dbReference>
<dbReference type="Gene3D" id="3.40.50.12240">
    <property type="match status" value="1"/>
</dbReference>
<dbReference type="GO" id="GO:0016887">
    <property type="term" value="F:ATP hydrolysis activity"/>
    <property type="evidence" value="ECO:0007669"/>
    <property type="project" value="InterPro"/>
</dbReference>
<dbReference type="GO" id="GO:0044780">
    <property type="term" value="P:bacterial-type flagellum assembly"/>
    <property type="evidence" value="ECO:0007669"/>
    <property type="project" value="InterPro"/>
</dbReference>
<dbReference type="GO" id="GO:0005737">
    <property type="term" value="C:cytoplasm"/>
    <property type="evidence" value="ECO:0007669"/>
    <property type="project" value="UniProtKB-SubCell"/>
</dbReference>
<dbReference type="NCBIfam" id="TIGR01026">
    <property type="entry name" value="fliI_yscN"/>
    <property type="match status" value="1"/>
</dbReference>
<evidence type="ECO:0000256" key="13">
    <source>
        <dbReference type="ARBA" id="ARBA00023065"/>
    </source>
</evidence>
<keyword evidence="7" id="KW-0547">Nucleotide-binding</keyword>
<evidence type="ECO:0000256" key="16">
    <source>
        <dbReference type="ARBA" id="ARBA00034006"/>
    </source>
</evidence>
<comment type="similarity">
    <text evidence="2">Belongs to the ATPase alpha/beta chains family.</text>
</comment>
<evidence type="ECO:0000259" key="17">
    <source>
        <dbReference type="SMART" id="SM00382"/>
    </source>
</evidence>
<keyword evidence="13" id="KW-0406">Ion transport</keyword>
<dbReference type="RefSeq" id="WP_107241124.1">
    <property type="nucleotide sequence ID" value="NZ_PYMJ01000001.1"/>
</dbReference>
<dbReference type="PROSITE" id="PS00152">
    <property type="entry name" value="ATPASE_ALPHA_BETA"/>
    <property type="match status" value="1"/>
</dbReference>
<sequence length="440" mass="46790">MSSPLANRLSQYQTKGIACRPIASGRLVRVVGLTLEAIGCRAPVGSLCIVETLNGDLEAEVVGFSGEILYLMPSEQLLGVMPGAKVTPVLHDNGLPVGPELLGRVIDGVGNPLDGLGEIFTEKRASFTSPAINPLSRKPIKEPLDVGIKAINGLLSVGKGQRIGLFAGSGVGKSVTLGMMTRGTTAQVVVVGLIGERGREVKEFIDEILGEEGRKRAVVIAAPADTSPLMRLKGCQTALTIAEYFRDQGLDVLLLMDSLTRFAQAQREIALSVGEPPATKGYPPSVFAKLPALVERAGNGSGDQGSITAFFTVLTEGDDLQDPIADASRAILDGHIVLSREMADAGHYPAIDVERSVSRVMPAIVDDEHMLMSKAVRQILSICRKNQDLVSIGAYKPGTDPTIDQAFSFKPKLDAYLQQEMKEAVPYAMCVNMLRSTLGG</sequence>
<keyword evidence="6" id="KW-0963">Cytoplasm</keyword>
<dbReference type="EC" id="7.1.2.2" evidence="3"/>
<evidence type="ECO:0000256" key="5">
    <source>
        <dbReference type="ARBA" id="ARBA00022448"/>
    </source>
</evidence>
<reference evidence="18 19" key="1">
    <citation type="submission" date="2018-01" db="EMBL/GenBank/DDBJ databases">
        <title>Whole genome sequencing of Histamine producing bacteria.</title>
        <authorList>
            <person name="Butler K."/>
        </authorList>
    </citation>
    <scope>NUCLEOTIDE SEQUENCE [LARGE SCALE GENOMIC DNA]</scope>
    <source>
        <strain evidence="18 19">JCM 12947</strain>
    </source>
</reference>
<dbReference type="InterPro" id="IPR027417">
    <property type="entry name" value="P-loop_NTPase"/>
</dbReference>
<comment type="caution">
    <text evidence="18">The sequence shown here is derived from an EMBL/GenBank/DDBJ whole genome shotgun (WGS) entry which is preliminary data.</text>
</comment>
<evidence type="ECO:0000256" key="14">
    <source>
        <dbReference type="ARBA" id="ARBA00023225"/>
    </source>
</evidence>
<keyword evidence="15" id="KW-0066">ATP synthesis</keyword>
<keyword evidence="5" id="KW-0813">Transport</keyword>
<evidence type="ECO:0000256" key="6">
    <source>
        <dbReference type="ARBA" id="ARBA00022490"/>
    </source>
</evidence>
<evidence type="ECO:0000256" key="8">
    <source>
        <dbReference type="ARBA" id="ARBA00022781"/>
    </source>
</evidence>
<evidence type="ECO:0000256" key="3">
    <source>
        <dbReference type="ARBA" id="ARBA00012473"/>
    </source>
</evidence>
<dbReference type="InterPro" id="IPR020003">
    <property type="entry name" value="ATPase_a/bsu_AS"/>
</dbReference>
<dbReference type="InterPro" id="IPR040627">
    <property type="entry name" value="T3SS_ATPase_C"/>
</dbReference>
<keyword evidence="12" id="KW-1278">Translocase</keyword>
<dbReference type="AlphaFoldDB" id="A0A2T3JRI9"/>
<keyword evidence="8" id="KW-0375">Hydrogen ion transport</keyword>
<keyword evidence="19" id="KW-1185">Reference proteome</keyword>
<keyword evidence="9" id="KW-1005">Bacterial flagellum biogenesis</keyword>
<dbReference type="InterPro" id="IPR050053">
    <property type="entry name" value="ATPase_alpha/beta_chains"/>
</dbReference>
<dbReference type="CDD" id="cd01136">
    <property type="entry name" value="ATPase_flagellum-secretory_path_III"/>
    <property type="match status" value="1"/>
</dbReference>
<keyword evidence="11" id="KW-0653">Protein transport</keyword>
<protein>
    <recommendedName>
        <fullName evidence="4">Flagellum-specific ATP synthase</fullName>
        <ecNumber evidence="3">7.1.2.2</ecNumber>
    </recommendedName>
</protein>
<dbReference type="GO" id="GO:0030257">
    <property type="term" value="C:type III protein secretion system complex"/>
    <property type="evidence" value="ECO:0007669"/>
    <property type="project" value="InterPro"/>
</dbReference>
<dbReference type="SMART" id="SM00382">
    <property type="entry name" value="AAA"/>
    <property type="match status" value="1"/>
</dbReference>
<keyword evidence="18" id="KW-0282">Flagellum</keyword>
<keyword evidence="18" id="KW-0966">Cell projection</keyword>
<dbReference type="GO" id="GO:0071973">
    <property type="term" value="P:bacterial-type flagellum-dependent cell motility"/>
    <property type="evidence" value="ECO:0007669"/>
    <property type="project" value="InterPro"/>
</dbReference>
<dbReference type="OrthoDB" id="9148544at2"/>
<keyword evidence="18" id="KW-0969">Cilium</keyword>
<keyword evidence="10" id="KW-0067">ATP-binding</keyword>
<evidence type="ECO:0000256" key="15">
    <source>
        <dbReference type="ARBA" id="ARBA00023310"/>
    </source>
</evidence>
<dbReference type="Pfam" id="PF18269">
    <property type="entry name" value="T3SS_ATPase_C"/>
    <property type="match status" value="1"/>
</dbReference>
<evidence type="ECO:0000256" key="1">
    <source>
        <dbReference type="ARBA" id="ARBA00004496"/>
    </source>
</evidence>
<dbReference type="FunFam" id="3.40.50.12240:FF:000002">
    <property type="entry name" value="Flagellum-specific ATP synthase FliI"/>
    <property type="match status" value="1"/>
</dbReference>
<dbReference type="InterPro" id="IPR000194">
    <property type="entry name" value="ATPase_F1/V1/A1_a/bsu_nucl-bd"/>
</dbReference>
<evidence type="ECO:0000256" key="12">
    <source>
        <dbReference type="ARBA" id="ARBA00022967"/>
    </source>
</evidence>
<keyword evidence="14" id="KW-1006">Bacterial flagellum protein export</keyword>
<evidence type="ECO:0000256" key="4">
    <source>
        <dbReference type="ARBA" id="ARBA00020580"/>
    </source>
</evidence>
<evidence type="ECO:0000256" key="7">
    <source>
        <dbReference type="ARBA" id="ARBA00022741"/>
    </source>
</evidence>
<name>A0A2T3JRI9_9GAMM</name>
<evidence type="ECO:0000313" key="18">
    <source>
        <dbReference type="EMBL" id="PSU51689.1"/>
    </source>
</evidence>